<dbReference type="GeneID" id="108736510"/>
<dbReference type="SUPFAM" id="SSF64005">
    <property type="entry name" value="Undecaprenyl diphosphate synthase"/>
    <property type="match status" value="1"/>
</dbReference>
<dbReference type="InterPro" id="IPR001441">
    <property type="entry name" value="UPP_synth-like"/>
</dbReference>
<evidence type="ECO:0000256" key="3">
    <source>
        <dbReference type="ARBA" id="ARBA00004922"/>
    </source>
</evidence>
<keyword evidence="5 12" id="KW-0808">Transferase</keyword>
<dbReference type="NCBIfam" id="TIGR00055">
    <property type="entry name" value="uppS"/>
    <property type="match status" value="1"/>
</dbReference>
<comment type="pathway">
    <text evidence="3">Protein modification; protein glycosylation.</text>
</comment>
<evidence type="ECO:0000256" key="9">
    <source>
        <dbReference type="ARBA" id="ARBA00047353"/>
    </source>
</evidence>
<evidence type="ECO:0000256" key="1">
    <source>
        <dbReference type="ARBA" id="ARBA00001946"/>
    </source>
</evidence>
<evidence type="ECO:0000256" key="6">
    <source>
        <dbReference type="ARBA" id="ARBA00022824"/>
    </source>
</evidence>
<dbReference type="PANTHER" id="PTHR10291:SF43">
    <property type="entry name" value="DEHYDRODOLICHYL DIPHOSPHATE SYNTHASE COMPLEX SUBUNIT DHDDS"/>
    <property type="match status" value="1"/>
</dbReference>
<reference evidence="14" key="1">
    <citation type="submission" date="2025-08" db="UniProtKB">
        <authorList>
            <consortium name="RefSeq"/>
        </authorList>
    </citation>
    <scope>IDENTIFICATION</scope>
    <source>
        <tissue evidence="14">Entire body</tissue>
    </source>
</reference>
<keyword evidence="6" id="KW-0256">Endoplasmic reticulum</keyword>
<sequence length="292" mass="34090">MSWINENPLTYFQSFCSKVLKCGPIPRHVAIIMDGNRRFARKTNVEKSIGHSKGFEKLADTLQWCREIGINEVTVYAFSIENFKRSSEEVETLMQLSREKFKRLLEEKDKLKENGVSIRVIGNLSLLPDDIRSLIAKAILMTQNNNKFFLNVAFAYTSRDEITNAIKTVVNGVHNGLIEKKDIDEELLTKCMYTSKSPDPDLYIRTSGEVRFSDFLLWQNSNSVLCFVEVLWPEFSFWHLLKAVFYYQRHYIGIPDKMIYVNENPRKKDFLKFVEDEKIAELKMYSNIPINI</sequence>
<comment type="subunit">
    <text evidence="11">Forms an active dehydrodolichyl diphosphate synthase complex with NUS1.</text>
</comment>
<dbReference type="GO" id="GO:0016094">
    <property type="term" value="P:polyprenol biosynthetic process"/>
    <property type="evidence" value="ECO:0007669"/>
    <property type="project" value="TreeGrafter"/>
</dbReference>
<dbReference type="CDD" id="cd00475">
    <property type="entry name" value="Cis_IPPS"/>
    <property type="match status" value="1"/>
</dbReference>
<comment type="function">
    <text evidence="10">With NUS1, forms the dehydrodolichyl diphosphate synthase (DDS) complex, an essential component of the dolichol monophosphate (Dol-P) biosynthetic machinery. Adds multiple copies of isopentenyl pyrophosphate (IPP) to farnesyl pyrophosphate (FPP) to produce dehydrodolichyl diphosphate (Dedol-PP), a precursor of dolichol which is utilized as a sugar carrier in protein glycosylation in the endoplasmic reticulum (ER).</text>
</comment>
<comment type="subcellular location">
    <subcellularLocation>
        <location evidence="2">Endoplasmic reticulum membrane</location>
        <topology evidence="2">Peripheral membrane protein</topology>
    </subcellularLocation>
</comment>
<dbReference type="HAMAP" id="MF_01139">
    <property type="entry name" value="ISPT"/>
    <property type="match status" value="1"/>
</dbReference>
<dbReference type="PANTHER" id="PTHR10291">
    <property type="entry name" value="DEHYDRODOLICHYL DIPHOSPHATE SYNTHASE FAMILY MEMBER"/>
    <property type="match status" value="1"/>
</dbReference>
<dbReference type="STRING" id="224129.A0A1W4WKN9"/>
<evidence type="ECO:0000256" key="7">
    <source>
        <dbReference type="ARBA" id="ARBA00022842"/>
    </source>
</evidence>
<gene>
    <name evidence="14" type="primary">LOC108736510</name>
</gene>
<dbReference type="GO" id="GO:0045547">
    <property type="term" value="F:ditrans,polycis-polyprenyl diphosphate synthase [(2E,6E)-farnesyl diphosphate specific] activity"/>
    <property type="evidence" value="ECO:0007669"/>
    <property type="project" value="UniProtKB-EC"/>
</dbReference>
<keyword evidence="13" id="KW-1185">Reference proteome</keyword>
<dbReference type="EC" id="2.5.1.-" evidence="12"/>
<comment type="catalytic activity">
    <reaction evidence="9">
        <text>n isopentenyl diphosphate + (2E,6E)-farnesyl diphosphate = a di-trans,poly-cis-polyprenyl diphosphate + n diphosphate</text>
        <dbReference type="Rhea" id="RHEA:53008"/>
        <dbReference type="Rhea" id="RHEA-COMP:19494"/>
        <dbReference type="ChEBI" id="CHEBI:33019"/>
        <dbReference type="ChEBI" id="CHEBI:128769"/>
        <dbReference type="ChEBI" id="CHEBI:136960"/>
        <dbReference type="ChEBI" id="CHEBI:175763"/>
        <dbReference type="EC" id="2.5.1.87"/>
    </reaction>
</comment>
<keyword evidence="8" id="KW-0472">Membrane</keyword>
<dbReference type="AlphaFoldDB" id="A0A1W4WKN9"/>
<organism evidence="13 14">
    <name type="scientific">Agrilus planipennis</name>
    <name type="common">Emerald ash borer</name>
    <name type="synonym">Agrilus marcopoli</name>
    <dbReference type="NCBI Taxonomy" id="224129"/>
    <lineage>
        <taxon>Eukaryota</taxon>
        <taxon>Metazoa</taxon>
        <taxon>Ecdysozoa</taxon>
        <taxon>Arthropoda</taxon>
        <taxon>Hexapoda</taxon>
        <taxon>Insecta</taxon>
        <taxon>Pterygota</taxon>
        <taxon>Neoptera</taxon>
        <taxon>Endopterygota</taxon>
        <taxon>Coleoptera</taxon>
        <taxon>Polyphaga</taxon>
        <taxon>Elateriformia</taxon>
        <taxon>Buprestoidea</taxon>
        <taxon>Buprestidae</taxon>
        <taxon>Agrilinae</taxon>
        <taxon>Agrilus</taxon>
    </lineage>
</organism>
<dbReference type="InterPro" id="IPR036424">
    <property type="entry name" value="UPP_synth-like_sf"/>
</dbReference>
<evidence type="ECO:0000256" key="8">
    <source>
        <dbReference type="ARBA" id="ARBA00023136"/>
    </source>
</evidence>
<name>A0A1W4WKN9_AGRPL</name>
<evidence type="ECO:0000313" key="13">
    <source>
        <dbReference type="Proteomes" id="UP000192223"/>
    </source>
</evidence>
<dbReference type="FunFam" id="3.40.1180.10:FF:000002">
    <property type="entry name" value="Alkyl transferase"/>
    <property type="match status" value="1"/>
</dbReference>
<evidence type="ECO:0000256" key="5">
    <source>
        <dbReference type="ARBA" id="ARBA00022679"/>
    </source>
</evidence>
<keyword evidence="7" id="KW-0460">Magnesium</keyword>
<dbReference type="Pfam" id="PF01255">
    <property type="entry name" value="Prenyltransf"/>
    <property type="match status" value="1"/>
</dbReference>
<evidence type="ECO:0000256" key="12">
    <source>
        <dbReference type="RuleBase" id="RU363018"/>
    </source>
</evidence>
<dbReference type="OrthoDB" id="4173905at2759"/>
<evidence type="ECO:0000313" key="14">
    <source>
        <dbReference type="RefSeq" id="XP_018324469.1"/>
    </source>
</evidence>
<evidence type="ECO:0000256" key="2">
    <source>
        <dbReference type="ARBA" id="ARBA00004406"/>
    </source>
</evidence>
<dbReference type="RefSeq" id="XP_018324469.1">
    <property type="nucleotide sequence ID" value="XM_018468967.2"/>
</dbReference>
<protein>
    <recommendedName>
        <fullName evidence="12">Alkyl transferase</fullName>
        <ecNumber evidence="12">2.5.1.-</ecNumber>
    </recommendedName>
</protein>
<evidence type="ECO:0000256" key="10">
    <source>
        <dbReference type="ARBA" id="ARBA00058504"/>
    </source>
</evidence>
<dbReference type="CTD" id="79947"/>
<dbReference type="GO" id="GO:0005789">
    <property type="term" value="C:endoplasmic reticulum membrane"/>
    <property type="evidence" value="ECO:0007669"/>
    <property type="project" value="UniProtKB-SubCell"/>
</dbReference>
<dbReference type="Proteomes" id="UP000192223">
    <property type="component" value="Unplaced"/>
</dbReference>
<dbReference type="InParanoid" id="A0A1W4WKN9"/>
<accession>A0A1W4WKN9</accession>
<dbReference type="Gene3D" id="3.40.1180.10">
    <property type="entry name" value="Decaprenyl diphosphate synthase-like"/>
    <property type="match status" value="1"/>
</dbReference>
<dbReference type="KEGG" id="apln:108736510"/>
<comment type="cofactor">
    <cofactor evidence="1">
        <name>Mg(2+)</name>
        <dbReference type="ChEBI" id="CHEBI:18420"/>
    </cofactor>
</comment>
<evidence type="ECO:0000256" key="11">
    <source>
        <dbReference type="ARBA" id="ARBA00064670"/>
    </source>
</evidence>
<evidence type="ECO:0000256" key="4">
    <source>
        <dbReference type="ARBA" id="ARBA00005432"/>
    </source>
</evidence>
<proteinExistence type="inferred from homology"/>
<comment type="similarity">
    <text evidence="4 12">Belongs to the UPP synthase family.</text>
</comment>
<dbReference type="GO" id="GO:1904423">
    <property type="term" value="C:dehydrodolichyl diphosphate synthase complex"/>
    <property type="evidence" value="ECO:0007669"/>
    <property type="project" value="TreeGrafter"/>
</dbReference>
<dbReference type="FunCoup" id="A0A1W4WKN9">
    <property type="interactions" value="1168"/>
</dbReference>